<organism evidence="2 3">
    <name type="scientific">Pilimelia terevasa</name>
    <dbReference type="NCBI Taxonomy" id="53372"/>
    <lineage>
        <taxon>Bacteria</taxon>
        <taxon>Bacillati</taxon>
        <taxon>Actinomycetota</taxon>
        <taxon>Actinomycetes</taxon>
        <taxon>Micromonosporales</taxon>
        <taxon>Micromonosporaceae</taxon>
        <taxon>Pilimelia</taxon>
    </lineage>
</organism>
<dbReference type="GO" id="GO:1990189">
    <property type="term" value="F:protein N-terminal-serine acetyltransferase activity"/>
    <property type="evidence" value="ECO:0007669"/>
    <property type="project" value="TreeGrafter"/>
</dbReference>
<sequence length="219" mass="23312">MPPAPAIAPVVAAGAFACRPQPALAAGALRLRPWTPDDAPVLVRAFADPDIAFWNLEEPLTLARARELVAGFAARWAQERGAHWLVTETATGAVLGRVGLRCVSLAEGHAEAAYWTLPESRGRGAAHRGLAAVAGWALAEVGLGRVDLRHSARNPASCRVAGRAGFTYEGTHRHALRHADGWHDMHIHSLIAPDLDEWAFAGRRGGTSPRPSDQTRTGG</sequence>
<dbReference type="InterPro" id="IPR016181">
    <property type="entry name" value="Acyl_CoA_acyltransferase"/>
</dbReference>
<dbReference type="InterPro" id="IPR000182">
    <property type="entry name" value="GNAT_dom"/>
</dbReference>
<keyword evidence="3" id="KW-1185">Reference proteome</keyword>
<dbReference type="Proteomes" id="UP000662200">
    <property type="component" value="Unassembled WGS sequence"/>
</dbReference>
<dbReference type="Gene3D" id="3.40.630.30">
    <property type="match status" value="1"/>
</dbReference>
<dbReference type="RefSeq" id="WP_189115831.1">
    <property type="nucleotide sequence ID" value="NZ_BMQC01000022.1"/>
</dbReference>
<dbReference type="Pfam" id="PF13302">
    <property type="entry name" value="Acetyltransf_3"/>
    <property type="match status" value="1"/>
</dbReference>
<name>A0A8J3BVR4_9ACTN</name>
<evidence type="ECO:0000259" key="1">
    <source>
        <dbReference type="PROSITE" id="PS51186"/>
    </source>
</evidence>
<dbReference type="PROSITE" id="PS51186">
    <property type="entry name" value="GNAT"/>
    <property type="match status" value="1"/>
</dbReference>
<dbReference type="GO" id="GO:0008999">
    <property type="term" value="F:protein-N-terminal-alanine acetyltransferase activity"/>
    <property type="evidence" value="ECO:0007669"/>
    <property type="project" value="TreeGrafter"/>
</dbReference>
<proteinExistence type="predicted"/>
<feature type="domain" description="N-acetyltransferase" evidence="1">
    <location>
        <begin position="29"/>
        <end position="188"/>
    </location>
</feature>
<gene>
    <name evidence="2" type="ORF">GCM10010124_39130</name>
</gene>
<reference evidence="2" key="1">
    <citation type="journal article" date="2014" name="Int. J. Syst. Evol. Microbiol.">
        <title>Complete genome sequence of Corynebacterium casei LMG S-19264T (=DSM 44701T), isolated from a smear-ripened cheese.</title>
        <authorList>
            <consortium name="US DOE Joint Genome Institute (JGI-PGF)"/>
            <person name="Walter F."/>
            <person name="Albersmeier A."/>
            <person name="Kalinowski J."/>
            <person name="Ruckert C."/>
        </authorList>
    </citation>
    <scope>NUCLEOTIDE SEQUENCE</scope>
    <source>
        <strain evidence="2">JCM 3091</strain>
    </source>
</reference>
<accession>A0A8J3BVR4</accession>
<dbReference type="PANTHER" id="PTHR43441">
    <property type="entry name" value="RIBOSOMAL-PROTEIN-SERINE ACETYLTRANSFERASE"/>
    <property type="match status" value="1"/>
</dbReference>
<reference evidence="2" key="2">
    <citation type="submission" date="2020-09" db="EMBL/GenBank/DDBJ databases">
        <authorList>
            <person name="Sun Q."/>
            <person name="Ohkuma M."/>
        </authorList>
    </citation>
    <scope>NUCLEOTIDE SEQUENCE</scope>
    <source>
        <strain evidence="2">JCM 3091</strain>
    </source>
</reference>
<dbReference type="PANTHER" id="PTHR43441:SF10">
    <property type="entry name" value="ACETYLTRANSFERASE"/>
    <property type="match status" value="1"/>
</dbReference>
<dbReference type="SUPFAM" id="SSF55729">
    <property type="entry name" value="Acyl-CoA N-acyltransferases (Nat)"/>
    <property type="match status" value="1"/>
</dbReference>
<dbReference type="EMBL" id="BMQC01000022">
    <property type="protein sequence ID" value="GGK42474.1"/>
    <property type="molecule type" value="Genomic_DNA"/>
</dbReference>
<dbReference type="GO" id="GO:0005737">
    <property type="term" value="C:cytoplasm"/>
    <property type="evidence" value="ECO:0007669"/>
    <property type="project" value="TreeGrafter"/>
</dbReference>
<dbReference type="AlphaFoldDB" id="A0A8J3BVR4"/>
<evidence type="ECO:0000313" key="3">
    <source>
        <dbReference type="Proteomes" id="UP000662200"/>
    </source>
</evidence>
<evidence type="ECO:0000313" key="2">
    <source>
        <dbReference type="EMBL" id="GGK42474.1"/>
    </source>
</evidence>
<protein>
    <submittedName>
        <fullName evidence="2">Acetyltransferase</fullName>
    </submittedName>
</protein>
<dbReference type="InterPro" id="IPR051908">
    <property type="entry name" value="Ribosomal_N-acetyltransferase"/>
</dbReference>
<comment type="caution">
    <text evidence="2">The sequence shown here is derived from an EMBL/GenBank/DDBJ whole genome shotgun (WGS) entry which is preliminary data.</text>
</comment>